<evidence type="ECO:0000313" key="1">
    <source>
        <dbReference type="EMBL" id="GAG35671.1"/>
    </source>
</evidence>
<name>X0YFR3_9ZZZZ</name>
<protein>
    <submittedName>
        <fullName evidence="1">Uncharacterized protein</fullName>
    </submittedName>
</protein>
<gene>
    <name evidence="1" type="ORF">S01H1_65259</name>
</gene>
<dbReference type="AlphaFoldDB" id="X0YFR3"/>
<proteinExistence type="predicted"/>
<dbReference type="EMBL" id="BARS01043069">
    <property type="protein sequence ID" value="GAG35671.1"/>
    <property type="molecule type" value="Genomic_DNA"/>
</dbReference>
<accession>X0YFR3</accession>
<reference evidence="1" key="1">
    <citation type="journal article" date="2014" name="Front. Microbiol.">
        <title>High frequency of phylogenetically diverse reductive dehalogenase-homologous genes in deep subseafloor sedimentary metagenomes.</title>
        <authorList>
            <person name="Kawai M."/>
            <person name="Futagami T."/>
            <person name="Toyoda A."/>
            <person name="Takaki Y."/>
            <person name="Nishi S."/>
            <person name="Hori S."/>
            <person name="Arai W."/>
            <person name="Tsubouchi T."/>
            <person name="Morono Y."/>
            <person name="Uchiyama I."/>
            <person name="Ito T."/>
            <person name="Fujiyama A."/>
            <person name="Inagaki F."/>
            <person name="Takami H."/>
        </authorList>
    </citation>
    <scope>NUCLEOTIDE SEQUENCE</scope>
    <source>
        <strain evidence="1">Expedition CK06-06</strain>
    </source>
</reference>
<organism evidence="1">
    <name type="scientific">marine sediment metagenome</name>
    <dbReference type="NCBI Taxonomy" id="412755"/>
    <lineage>
        <taxon>unclassified sequences</taxon>
        <taxon>metagenomes</taxon>
        <taxon>ecological metagenomes</taxon>
    </lineage>
</organism>
<sequence>MDIIDRRFKFLTTKQREIAEIAKEKGFVTYGEIKMFYSSKEHWSRAIKKLVAFSILIPDKNSSDGNVLISRFNYNPSPEAENTQKTLKKLGID</sequence>
<comment type="caution">
    <text evidence="1">The sequence shown here is derived from an EMBL/GenBank/DDBJ whole genome shotgun (WGS) entry which is preliminary data.</text>
</comment>